<dbReference type="NCBIfam" id="NF009466">
    <property type="entry name" value="PRK12826.1-2"/>
    <property type="match status" value="1"/>
</dbReference>
<dbReference type="GO" id="GO:0016491">
    <property type="term" value="F:oxidoreductase activity"/>
    <property type="evidence" value="ECO:0007669"/>
    <property type="project" value="UniProtKB-KW"/>
</dbReference>
<evidence type="ECO:0000313" key="4">
    <source>
        <dbReference type="EMBL" id="GIL41467.1"/>
    </source>
</evidence>
<dbReference type="InterPro" id="IPR036291">
    <property type="entry name" value="NAD(P)-bd_dom_sf"/>
</dbReference>
<dbReference type="RefSeq" id="WP_420244953.1">
    <property type="nucleotide sequence ID" value="NZ_BOPV01000001.1"/>
</dbReference>
<keyword evidence="5" id="KW-1185">Reference proteome</keyword>
<organism evidence="4 5">
    <name type="scientific">Roseiterribacter gracilis</name>
    <dbReference type="NCBI Taxonomy" id="2812848"/>
    <lineage>
        <taxon>Bacteria</taxon>
        <taxon>Pseudomonadati</taxon>
        <taxon>Pseudomonadota</taxon>
        <taxon>Alphaproteobacteria</taxon>
        <taxon>Rhodospirillales</taxon>
        <taxon>Roseiterribacteraceae</taxon>
        <taxon>Roseiterribacter</taxon>
    </lineage>
</organism>
<dbReference type="InterPro" id="IPR057326">
    <property type="entry name" value="KR_dom"/>
</dbReference>
<dbReference type="SUPFAM" id="SSF51735">
    <property type="entry name" value="NAD(P)-binding Rossmann-fold domains"/>
    <property type="match status" value="1"/>
</dbReference>
<accession>A0A8S8XIJ8</accession>
<dbReference type="InterPro" id="IPR050259">
    <property type="entry name" value="SDR"/>
</dbReference>
<dbReference type="FunFam" id="3.40.50.720:FF:000173">
    <property type="entry name" value="3-oxoacyl-[acyl-carrier protein] reductase"/>
    <property type="match status" value="1"/>
</dbReference>
<dbReference type="InterPro" id="IPR002347">
    <property type="entry name" value="SDR_fam"/>
</dbReference>
<evidence type="ECO:0000259" key="3">
    <source>
        <dbReference type="SMART" id="SM00822"/>
    </source>
</evidence>
<dbReference type="PRINTS" id="PR00081">
    <property type="entry name" value="GDHRDH"/>
</dbReference>
<comment type="similarity">
    <text evidence="1">Belongs to the short-chain dehydrogenases/reductases (SDR) family.</text>
</comment>
<gene>
    <name evidence="4" type="ORF">TMPK1_37040</name>
</gene>
<proteinExistence type="inferred from homology"/>
<protein>
    <submittedName>
        <fullName evidence="4">Beta-ketoacyl-ACP reductase</fullName>
    </submittedName>
</protein>
<evidence type="ECO:0000256" key="2">
    <source>
        <dbReference type="ARBA" id="ARBA00023002"/>
    </source>
</evidence>
<keyword evidence="2" id="KW-0560">Oxidoreductase</keyword>
<reference evidence="4" key="1">
    <citation type="submission" date="2021-02" db="EMBL/GenBank/DDBJ databases">
        <title>Genome sequence of Rhodospirillales sp. strain TMPK1 isolated from soil.</title>
        <authorList>
            <person name="Nakai R."/>
            <person name="Kusada H."/>
            <person name="Tamaki H."/>
        </authorList>
    </citation>
    <scope>NUCLEOTIDE SEQUENCE</scope>
    <source>
        <strain evidence="4">TMPK1</strain>
    </source>
</reference>
<comment type="caution">
    <text evidence="4">The sequence shown here is derived from an EMBL/GenBank/DDBJ whole genome shotgun (WGS) entry which is preliminary data.</text>
</comment>
<dbReference type="SMART" id="SM00822">
    <property type="entry name" value="PKS_KR"/>
    <property type="match status" value="1"/>
</dbReference>
<feature type="domain" description="Ketoreductase" evidence="3">
    <location>
        <begin position="6"/>
        <end position="186"/>
    </location>
</feature>
<dbReference type="PANTHER" id="PTHR42879">
    <property type="entry name" value="3-OXOACYL-(ACYL-CARRIER-PROTEIN) REDUCTASE"/>
    <property type="match status" value="1"/>
</dbReference>
<evidence type="ECO:0000313" key="5">
    <source>
        <dbReference type="Proteomes" id="UP000681075"/>
    </source>
</evidence>
<dbReference type="EMBL" id="BOPV01000001">
    <property type="protein sequence ID" value="GIL41467.1"/>
    <property type="molecule type" value="Genomic_DNA"/>
</dbReference>
<evidence type="ECO:0000256" key="1">
    <source>
        <dbReference type="ARBA" id="ARBA00006484"/>
    </source>
</evidence>
<sequence length="249" mass="25737">MPEQRRSALVTGGSRGIGRAIALALADRGFDVALTYAASRDAADEVAAAVRSRGVAAHAIELKLEDPASIDAAFAAAEKALGKIDVLVNNAAIADRGAFDVLSLERWDAMYAANLRAVVQACRLTLPGMTTRGWGRVINMSSIGGQWGGVFQPHYATMKAAVIGLTRSLAKSHGPHGITVNAISPGTIDTDMVAPELAGDGLARAVASIPARRIGKPEEIAASVVFLASNEAGYVNGQTINVNGGAYFG</sequence>
<dbReference type="Pfam" id="PF13561">
    <property type="entry name" value="adh_short_C2"/>
    <property type="match status" value="1"/>
</dbReference>
<dbReference type="Proteomes" id="UP000681075">
    <property type="component" value="Unassembled WGS sequence"/>
</dbReference>
<dbReference type="Gene3D" id="3.40.50.720">
    <property type="entry name" value="NAD(P)-binding Rossmann-like Domain"/>
    <property type="match status" value="1"/>
</dbReference>
<dbReference type="PRINTS" id="PR00080">
    <property type="entry name" value="SDRFAMILY"/>
</dbReference>
<dbReference type="PANTHER" id="PTHR42879:SF2">
    <property type="entry name" value="3-OXOACYL-[ACYL-CARRIER-PROTEIN] REDUCTASE FABG"/>
    <property type="match status" value="1"/>
</dbReference>
<dbReference type="AlphaFoldDB" id="A0A8S8XIJ8"/>
<name>A0A8S8XIJ8_9PROT</name>